<evidence type="ECO:0000313" key="1">
    <source>
        <dbReference type="EMBL" id="JAE18926.1"/>
    </source>
</evidence>
<sequence>MCTLKLSITIRGTLNATLVVLFNRKDAFQVPTCMQLDYWIIPFMINLKEEDGNPMHMHIVYITLHLMCKPAN</sequence>
<reference evidence="1" key="1">
    <citation type="submission" date="2014-09" db="EMBL/GenBank/DDBJ databases">
        <authorList>
            <person name="Magalhaes I.L.F."/>
            <person name="Oliveira U."/>
            <person name="Santos F.R."/>
            <person name="Vidigal T.H.D.A."/>
            <person name="Brescovit A.D."/>
            <person name="Santos A.J."/>
        </authorList>
    </citation>
    <scope>NUCLEOTIDE SEQUENCE</scope>
    <source>
        <tissue evidence="1">Shoot tissue taken approximately 20 cm above the soil surface</tissue>
    </source>
</reference>
<dbReference type="AlphaFoldDB" id="A0A0A9G8P5"/>
<proteinExistence type="predicted"/>
<accession>A0A0A9G8P5</accession>
<dbReference type="EMBL" id="GBRH01178970">
    <property type="protein sequence ID" value="JAE18926.1"/>
    <property type="molecule type" value="Transcribed_RNA"/>
</dbReference>
<reference evidence="1" key="2">
    <citation type="journal article" date="2015" name="Data Brief">
        <title>Shoot transcriptome of the giant reed, Arundo donax.</title>
        <authorList>
            <person name="Barrero R.A."/>
            <person name="Guerrero F.D."/>
            <person name="Moolhuijzen P."/>
            <person name="Goolsby J.A."/>
            <person name="Tidwell J."/>
            <person name="Bellgard S.E."/>
            <person name="Bellgard M.I."/>
        </authorList>
    </citation>
    <scope>NUCLEOTIDE SEQUENCE</scope>
    <source>
        <tissue evidence="1">Shoot tissue taken approximately 20 cm above the soil surface</tissue>
    </source>
</reference>
<name>A0A0A9G8P5_ARUDO</name>
<organism evidence="1">
    <name type="scientific">Arundo donax</name>
    <name type="common">Giant reed</name>
    <name type="synonym">Donax arundinaceus</name>
    <dbReference type="NCBI Taxonomy" id="35708"/>
    <lineage>
        <taxon>Eukaryota</taxon>
        <taxon>Viridiplantae</taxon>
        <taxon>Streptophyta</taxon>
        <taxon>Embryophyta</taxon>
        <taxon>Tracheophyta</taxon>
        <taxon>Spermatophyta</taxon>
        <taxon>Magnoliopsida</taxon>
        <taxon>Liliopsida</taxon>
        <taxon>Poales</taxon>
        <taxon>Poaceae</taxon>
        <taxon>PACMAD clade</taxon>
        <taxon>Arundinoideae</taxon>
        <taxon>Arundineae</taxon>
        <taxon>Arundo</taxon>
    </lineage>
</organism>
<protein>
    <submittedName>
        <fullName evidence="1">Uncharacterized protein</fullName>
    </submittedName>
</protein>